<dbReference type="OrthoDB" id="9803017at2"/>
<gene>
    <name evidence="9" type="ordered locus">S70_13670</name>
</gene>
<proteinExistence type="inferred from homology"/>
<dbReference type="EC" id="2.1.1.171" evidence="3 8"/>
<dbReference type="GO" id="GO:0052913">
    <property type="term" value="F:16S rRNA (guanine(966)-N(2))-methyltransferase activity"/>
    <property type="evidence" value="ECO:0007669"/>
    <property type="project" value="UniProtKB-EC"/>
</dbReference>
<dbReference type="Pfam" id="PF03602">
    <property type="entry name" value="Cons_hypoth95"/>
    <property type="match status" value="1"/>
</dbReference>
<dbReference type="InterPro" id="IPR004398">
    <property type="entry name" value="RNA_MeTrfase_RsmD"/>
</dbReference>
<evidence type="ECO:0000256" key="6">
    <source>
        <dbReference type="ARBA" id="ARBA00022679"/>
    </source>
</evidence>
<protein>
    <recommendedName>
        <fullName evidence="4 8">Ribosomal RNA small subunit methyltransferase D</fullName>
        <ecNumber evidence="3 8">2.1.1.171</ecNumber>
    </recommendedName>
</protein>
<dbReference type="EMBL" id="CP003488">
    <property type="protein sequence ID" value="AFH94571.1"/>
    <property type="molecule type" value="Genomic_DNA"/>
</dbReference>
<dbReference type="HOGENOM" id="CLU_075826_2_2_6"/>
<dbReference type="GO" id="GO:0003676">
    <property type="term" value="F:nucleic acid binding"/>
    <property type="evidence" value="ECO:0007669"/>
    <property type="project" value="InterPro"/>
</dbReference>
<dbReference type="PROSITE" id="PS00092">
    <property type="entry name" value="N6_MTASE"/>
    <property type="match status" value="1"/>
</dbReference>
<keyword evidence="6 8" id="KW-0808">Transferase</keyword>
<reference evidence="9 10" key="1">
    <citation type="journal article" date="2012" name="J. Bacteriol.">
        <title>Complete Genome Sequence of Providencia stuartii Clinical Isolate MRSN 2154.</title>
        <authorList>
            <person name="Clifford R.J."/>
            <person name="Hang J."/>
            <person name="Riley M.C."/>
            <person name="Onmus-Leone F."/>
            <person name="Kuschner R.A."/>
            <person name="Lesho E.P."/>
            <person name="Waterman P.E."/>
        </authorList>
    </citation>
    <scope>NUCLEOTIDE SEQUENCE [LARGE SCALE GENOMIC DNA]</scope>
    <source>
        <strain evidence="9 10">MRSN 2154</strain>
    </source>
</reference>
<evidence type="ECO:0000256" key="1">
    <source>
        <dbReference type="ARBA" id="ARBA00002649"/>
    </source>
</evidence>
<organism evidence="9 10">
    <name type="scientific">Providencia stuartii (strain MRSN 2154)</name>
    <dbReference type="NCBI Taxonomy" id="1157951"/>
    <lineage>
        <taxon>Bacteria</taxon>
        <taxon>Pseudomonadati</taxon>
        <taxon>Pseudomonadota</taxon>
        <taxon>Gammaproteobacteria</taxon>
        <taxon>Enterobacterales</taxon>
        <taxon>Morganellaceae</taxon>
        <taxon>Providencia</taxon>
    </lineage>
</organism>
<dbReference type="InterPro" id="IPR029063">
    <property type="entry name" value="SAM-dependent_MTases_sf"/>
</dbReference>
<dbReference type="PANTHER" id="PTHR43542:SF1">
    <property type="entry name" value="METHYLTRANSFERASE"/>
    <property type="match status" value="1"/>
</dbReference>
<dbReference type="Proteomes" id="UP000005012">
    <property type="component" value="Chromosome"/>
</dbReference>
<dbReference type="AlphaFoldDB" id="A0A140NNU4"/>
<dbReference type="Gene3D" id="3.40.50.150">
    <property type="entry name" value="Vaccinia Virus protein VP39"/>
    <property type="match status" value="1"/>
</dbReference>
<dbReference type="SUPFAM" id="SSF53335">
    <property type="entry name" value="S-adenosyl-L-methionine-dependent methyltransferases"/>
    <property type="match status" value="1"/>
</dbReference>
<dbReference type="PANTHER" id="PTHR43542">
    <property type="entry name" value="METHYLTRANSFERASE"/>
    <property type="match status" value="1"/>
</dbReference>
<comment type="function">
    <text evidence="1 8">Specifically methylates the guanine in position 966 of 16S rRNA in the assembled 30S particle.</text>
</comment>
<comment type="similarity">
    <text evidence="2 8">Belongs to the methyltransferase superfamily. RsmD family.</text>
</comment>
<evidence type="ECO:0000256" key="8">
    <source>
        <dbReference type="PIRNR" id="PIRNR004553"/>
    </source>
</evidence>
<dbReference type="NCBIfam" id="NF008157">
    <property type="entry name" value="PRK10909.1"/>
    <property type="match status" value="1"/>
</dbReference>
<dbReference type="KEGG" id="psi:S70_13670"/>
<dbReference type="NCBIfam" id="TIGR00095">
    <property type="entry name" value="16S rRNA (guanine(966)-N(2))-methyltransferase RsmD"/>
    <property type="match status" value="1"/>
</dbReference>
<evidence type="ECO:0000313" key="9">
    <source>
        <dbReference type="EMBL" id="AFH94571.1"/>
    </source>
</evidence>
<comment type="catalytic activity">
    <reaction evidence="7 8">
        <text>guanosine(966) in 16S rRNA + S-adenosyl-L-methionine = N(2)-methylguanosine(966) in 16S rRNA + S-adenosyl-L-homocysteine + H(+)</text>
        <dbReference type="Rhea" id="RHEA:23548"/>
        <dbReference type="Rhea" id="RHEA-COMP:10211"/>
        <dbReference type="Rhea" id="RHEA-COMP:10212"/>
        <dbReference type="ChEBI" id="CHEBI:15378"/>
        <dbReference type="ChEBI" id="CHEBI:57856"/>
        <dbReference type="ChEBI" id="CHEBI:59789"/>
        <dbReference type="ChEBI" id="CHEBI:74269"/>
        <dbReference type="ChEBI" id="CHEBI:74481"/>
        <dbReference type="EC" id="2.1.1.171"/>
    </reaction>
</comment>
<reference evidence="10" key="2">
    <citation type="submission" date="2012-04" db="EMBL/GenBank/DDBJ databases">
        <title>Complete genome sequence of Providencia stuartii clinical isolate MRSN 2154.</title>
        <authorList>
            <person name="Clifford R.J."/>
            <person name="Hang J."/>
            <person name="Riley M.C."/>
            <person name="Onmus-Leone F."/>
            <person name="Kuschner R.A."/>
            <person name="Lesho E.P."/>
            <person name="Waterman P.E."/>
        </authorList>
    </citation>
    <scope>NUCLEOTIDE SEQUENCE [LARGE SCALE GENOMIC DNA]</scope>
    <source>
        <strain evidence="10">MRSN 2154</strain>
    </source>
</reference>
<evidence type="ECO:0000256" key="5">
    <source>
        <dbReference type="ARBA" id="ARBA00022603"/>
    </source>
</evidence>
<dbReference type="PATRIC" id="fig|1157951.4.peg.2746"/>
<dbReference type="CDD" id="cd02440">
    <property type="entry name" value="AdoMet_MTases"/>
    <property type="match status" value="1"/>
</dbReference>
<dbReference type="InterPro" id="IPR002052">
    <property type="entry name" value="DNA_methylase_N6_adenine_CS"/>
</dbReference>
<dbReference type="PIRSF" id="PIRSF004553">
    <property type="entry name" value="CHP00095"/>
    <property type="match status" value="1"/>
</dbReference>
<evidence type="ECO:0000256" key="2">
    <source>
        <dbReference type="ARBA" id="ARBA00005269"/>
    </source>
</evidence>
<evidence type="ECO:0000256" key="3">
    <source>
        <dbReference type="ARBA" id="ARBA00012141"/>
    </source>
</evidence>
<evidence type="ECO:0000256" key="4">
    <source>
        <dbReference type="ARBA" id="ARBA00013682"/>
    </source>
</evidence>
<keyword evidence="5 8" id="KW-0489">Methyltransferase</keyword>
<evidence type="ECO:0000256" key="7">
    <source>
        <dbReference type="ARBA" id="ARBA00048326"/>
    </source>
</evidence>
<evidence type="ECO:0000313" key="10">
    <source>
        <dbReference type="Proteomes" id="UP000005012"/>
    </source>
</evidence>
<keyword evidence="8" id="KW-0949">S-adenosyl-L-methionine</keyword>
<name>A0A140NNU4_PROSM</name>
<sequence length="203" mass="22969">MDIMAKKPQSASLGQIRIIGGKWRGRKLPVRDSEGLRPTTDRIKETLFNWLMPIIREARCLDCFAGSGSLGFEALSRFADSVTFIELDKQNAQLLTENKARLQSDNANIINGNSLEILGQNGTPFDVVFIDPPFRKGLLSDTIQLLEKNQWLADESWIYVESEAESPLTDIPTNWQLHREKIAGQVAYRLFIRHSIEENSHAS</sequence>
<accession>A0A140NNU4</accession>
<keyword evidence="8" id="KW-0698">rRNA processing</keyword>